<dbReference type="GeneID" id="66127706"/>
<dbReference type="Pfam" id="PF01490">
    <property type="entry name" value="Aa_trans"/>
    <property type="match status" value="1"/>
</dbReference>
<evidence type="ECO:0000256" key="5">
    <source>
        <dbReference type="SAM" id="MobiDB-lite"/>
    </source>
</evidence>
<feature type="domain" description="Amino acid transporter transmembrane" evidence="6">
    <location>
        <begin position="100"/>
        <end position="150"/>
    </location>
</feature>
<proteinExistence type="predicted"/>
<dbReference type="InterPro" id="IPR013057">
    <property type="entry name" value="AA_transpt_TM"/>
</dbReference>
<evidence type="ECO:0000259" key="6">
    <source>
        <dbReference type="Pfam" id="PF01490"/>
    </source>
</evidence>
<dbReference type="RefSeq" id="XP_043059097.1">
    <property type="nucleotide sequence ID" value="XM_043204266.1"/>
</dbReference>
<protein>
    <recommendedName>
        <fullName evidence="6">Amino acid transporter transmembrane domain-containing protein</fullName>
    </recommendedName>
</protein>
<keyword evidence="2" id="KW-0812">Transmembrane</keyword>
<comment type="subcellular location">
    <subcellularLocation>
        <location evidence="1">Membrane</location>
    </subcellularLocation>
</comment>
<keyword evidence="3" id="KW-1133">Transmembrane helix</keyword>
<sequence length="325" mass="35157">MSAIDSSSVSPVGSPPEFRIHNRRGSLLDVGGENSINNFAFAVRRSVNYLSSSVGSRTTLDPECAVPGSPRVTPQLPPEEHTPLLEPPKDDVSEIVISLKSTPVQTVFNSINVLIGLGILSIPLAFRLAGWVMGTAILTLAALSTRYTARAGVCRVRTGPVRRERDDGDPVCGLIQRHFPGPLAGVLQDRAVHRAGAAERAAAANTVLSEFCRHRVHHGDFLRGAGVWADPPHVSRLAAPPSTDKPLAGVPAGPVFQSRPVSRALGRPRRVPRGVRRPETAREIHRVHVDGVLVQLLDGPRHRRRRVPHVWANRAGRGDKKHPAQ</sequence>
<dbReference type="EMBL" id="JAHLUX010000007">
    <property type="protein sequence ID" value="KAG7817756.1"/>
    <property type="molecule type" value="Genomic_DNA"/>
</dbReference>
<dbReference type="Proteomes" id="UP001196530">
    <property type="component" value="Unassembled WGS sequence"/>
</dbReference>
<dbReference type="GO" id="GO:0016020">
    <property type="term" value="C:membrane"/>
    <property type="evidence" value="ECO:0007669"/>
    <property type="project" value="UniProtKB-SubCell"/>
</dbReference>
<feature type="compositionally biased region" description="Basic and acidic residues" evidence="5">
    <location>
        <begin position="78"/>
        <end position="87"/>
    </location>
</feature>
<dbReference type="AlphaFoldDB" id="A0AAN6DE21"/>
<reference evidence="7" key="1">
    <citation type="journal article" date="2021" name="G3 (Bethesda)">
        <title>Genomic diversity, chromosomal rearrangements, and interspecies hybridization in the ogataea polymorpha species complex.</title>
        <authorList>
            <person name="Hanson S.J."/>
            <person name="Cinneide E.O."/>
            <person name="Salzberg L.I."/>
            <person name="Wolfe K.H."/>
            <person name="McGowan J."/>
            <person name="Fitzpatrick D.A."/>
            <person name="Matlin K."/>
        </authorList>
    </citation>
    <scope>NUCLEOTIDE SEQUENCE</scope>
    <source>
        <strain evidence="7">61-244</strain>
    </source>
</reference>
<comment type="caution">
    <text evidence="7">The sequence shown here is derived from an EMBL/GenBank/DDBJ whole genome shotgun (WGS) entry which is preliminary data.</text>
</comment>
<evidence type="ECO:0000256" key="3">
    <source>
        <dbReference type="ARBA" id="ARBA00022989"/>
    </source>
</evidence>
<evidence type="ECO:0000256" key="2">
    <source>
        <dbReference type="ARBA" id="ARBA00022692"/>
    </source>
</evidence>
<evidence type="ECO:0000256" key="4">
    <source>
        <dbReference type="ARBA" id="ARBA00023136"/>
    </source>
</evidence>
<keyword evidence="4" id="KW-0472">Membrane</keyword>
<accession>A0AAN6DE21</accession>
<organism evidence="7 8">
    <name type="scientific">Pichia angusta</name>
    <name type="common">Yeast</name>
    <name type="synonym">Hansenula polymorpha</name>
    <dbReference type="NCBI Taxonomy" id="870730"/>
    <lineage>
        <taxon>Eukaryota</taxon>
        <taxon>Fungi</taxon>
        <taxon>Dikarya</taxon>
        <taxon>Ascomycota</taxon>
        <taxon>Saccharomycotina</taxon>
        <taxon>Pichiomycetes</taxon>
        <taxon>Pichiales</taxon>
        <taxon>Pichiaceae</taxon>
        <taxon>Ogataea</taxon>
    </lineage>
</organism>
<feature type="region of interest" description="Disordered" evidence="5">
    <location>
        <begin position="60"/>
        <end position="87"/>
    </location>
</feature>
<evidence type="ECO:0000256" key="1">
    <source>
        <dbReference type="ARBA" id="ARBA00004370"/>
    </source>
</evidence>
<evidence type="ECO:0000313" key="7">
    <source>
        <dbReference type="EMBL" id="KAG7817756.1"/>
    </source>
</evidence>
<name>A0AAN6DE21_PICAN</name>
<gene>
    <name evidence="7" type="ORF">KL928_003655</name>
</gene>
<evidence type="ECO:0000313" key="8">
    <source>
        <dbReference type="Proteomes" id="UP001196530"/>
    </source>
</evidence>